<dbReference type="Proteomes" id="UP000613580">
    <property type="component" value="Unassembled WGS sequence"/>
</dbReference>
<proteinExistence type="predicted"/>
<keyword evidence="2" id="KW-0732">Signal</keyword>
<accession>A0A8H6SJS6</accession>
<dbReference type="AlphaFoldDB" id="A0A8H6SJS6"/>
<feature type="region of interest" description="Disordered" evidence="1">
    <location>
        <begin position="98"/>
        <end position="130"/>
    </location>
</feature>
<evidence type="ECO:0000313" key="3">
    <source>
        <dbReference type="EMBL" id="KAF7300293.1"/>
    </source>
</evidence>
<comment type="caution">
    <text evidence="3">The sequence shown here is derived from an EMBL/GenBank/DDBJ whole genome shotgun (WGS) entry which is preliminary data.</text>
</comment>
<evidence type="ECO:0000313" key="4">
    <source>
        <dbReference type="Proteomes" id="UP000613580"/>
    </source>
</evidence>
<feature type="signal peptide" evidence="2">
    <location>
        <begin position="1"/>
        <end position="20"/>
    </location>
</feature>
<dbReference type="EMBL" id="JACAZE010000013">
    <property type="protein sequence ID" value="KAF7300293.1"/>
    <property type="molecule type" value="Genomic_DNA"/>
</dbReference>
<keyword evidence="4" id="KW-1185">Reference proteome</keyword>
<feature type="chain" id="PRO_5034849885" evidence="2">
    <location>
        <begin position="21"/>
        <end position="198"/>
    </location>
</feature>
<feature type="region of interest" description="Disordered" evidence="1">
    <location>
        <begin position="179"/>
        <end position="198"/>
    </location>
</feature>
<reference evidence="3" key="1">
    <citation type="submission" date="2020-05" db="EMBL/GenBank/DDBJ databases">
        <title>Mycena genomes resolve the evolution of fungal bioluminescence.</title>
        <authorList>
            <person name="Tsai I.J."/>
        </authorList>
    </citation>
    <scope>NUCLEOTIDE SEQUENCE</scope>
    <source>
        <strain evidence="3">110903Hualien_Pintung</strain>
    </source>
</reference>
<evidence type="ECO:0000256" key="1">
    <source>
        <dbReference type="SAM" id="MobiDB-lite"/>
    </source>
</evidence>
<protein>
    <submittedName>
        <fullName evidence="3">Uncharacterized protein</fullName>
    </submittedName>
</protein>
<evidence type="ECO:0000256" key="2">
    <source>
        <dbReference type="SAM" id="SignalP"/>
    </source>
</evidence>
<name>A0A8H6SJS6_MYCCL</name>
<organism evidence="3 4">
    <name type="scientific">Mycena chlorophos</name>
    <name type="common">Agaric fungus</name>
    <name type="synonym">Agaricus chlorophos</name>
    <dbReference type="NCBI Taxonomy" id="658473"/>
    <lineage>
        <taxon>Eukaryota</taxon>
        <taxon>Fungi</taxon>
        <taxon>Dikarya</taxon>
        <taxon>Basidiomycota</taxon>
        <taxon>Agaricomycotina</taxon>
        <taxon>Agaricomycetes</taxon>
        <taxon>Agaricomycetidae</taxon>
        <taxon>Agaricales</taxon>
        <taxon>Marasmiineae</taxon>
        <taxon>Mycenaceae</taxon>
        <taxon>Mycena</taxon>
    </lineage>
</organism>
<feature type="region of interest" description="Disordered" evidence="1">
    <location>
        <begin position="54"/>
        <end position="75"/>
    </location>
</feature>
<sequence>MRSTIAVPYVFCALMIAAGAAPVDVAAIQGRERPGEVQMNPGDTMGRAVLVDRERDPRPNFSDREVEARDQTAIQGREKKGEVKPNPGTTMRRGVFGKRERLIQDPRPNFSDRDVEAREHPQFAEHPQPEMSFADVGALSGTENQLLKKPASEVTPVFNAVDLRELITETSTVEADGAVETIEVTDGTEEEPSTCVIS</sequence>
<gene>
    <name evidence="3" type="ORF">HMN09_00912400</name>
</gene>
<feature type="compositionally biased region" description="Basic and acidic residues" evidence="1">
    <location>
        <begin position="98"/>
        <end position="123"/>
    </location>
</feature>